<dbReference type="Pfam" id="PF04404">
    <property type="entry name" value="ERF"/>
    <property type="match status" value="1"/>
</dbReference>
<gene>
    <name evidence="2" type="ORF">LCGC14_2736150</name>
</gene>
<accession>A0A0F8Z5T9</accession>
<dbReference type="EMBL" id="LAZR01049652">
    <property type="protein sequence ID" value="KKK89137.1"/>
    <property type="molecule type" value="Genomic_DNA"/>
</dbReference>
<evidence type="ECO:0000256" key="1">
    <source>
        <dbReference type="SAM" id="MobiDB-lite"/>
    </source>
</evidence>
<evidence type="ECO:0008006" key="3">
    <source>
        <dbReference type="Google" id="ProtNLM"/>
    </source>
</evidence>
<dbReference type="InterPro" id="IPR007499">
    <property type="entry name" value="ERF_bacteria_virus"/>
</dbReference>
<dbReference type="AlphaFoldDB" id="A0A0F8Z5T9"/>
<protein>
    <recommendedName>
        <fullName evidence="3">ERF family protein</fullName>
    </recommendedName>
</protein>
<sequence>MNRSEEINELALALSKAQGQIKSAPKDAKVVGKINYKYSTLDSIWEVCRKPLSDNGLAVIQLPANENSLTLETVLLHSSGQWIGTILSLPESAGRMSELQAMGSALTYARRYMLGSIVGITTGDDDDGLKASLPAGRTQSTSPPASNGDGEMTLEKLLANLNKVERIRGFYGPFSPIMDCRSEGAELPPPNDMEGWRQLFVDARDHAFEQLDRAVEDEKIPPDQIPMSESEAVSSAMDEAEVTEDEEEIPF</sequence>
<feature type="region of interest" description="Disordered" evidence="1">
    <location>
        <begin position="129"/>
        <end position="151"/>
    </location>
</feature>
<reference evidence="2" key="1">
    <citation type="journal article" date="2015" name="Nature">
        <title>Complex archaea that bridge the gap between prokaryotes and eukaryotes.</title>
        <authorList>
            <person name="Spang A."/>
            <person name="Saw J.H."/>
            <person name="Jorgensen S.L."/>
            <person name="Zaremba-Niedzwiedzka K."/>
            <person name="Martijn J."/>
            <person name="Lind A.E."/>
            <person name="van Eijk R."/>
            <person name="Schleper C."/>
            <person name="Guy L."/>
            <person name="Ettema T.J."/>
        </authorList>
    </citation>
    <scope>NUCLEOTIDE SEQUENCE</scope>
</reference>
<proteinExistence type="predicted"/>
<organism evidence="2">
    <name type="scientific">marine sediment metagenome</name>
    <dbReference type="NCBI Taxonomy" id="412755"/>
    <lineage>
        <taxon>unclassified sequences</taxon>
        <taxon>metagenomes</taxon>
        <taxon>ecological metagenomes</taxon>
    </lineage>
</organism>
<feature type="region of interest" description="Disordered" evidence="1">
    <location>
        <begin position="215"/>
        <end position="251"/>
    </location>
</feature>
<comment type="caution">
    <text evidence="2">The sequence shown here is derived from an EMBL/GenBank/DDBJ whole genome shotgun (WGS) entry which is preliminary data.</text>
</comment>
<name>A0A0F8Z5T9_9ZZZZ</name>
<evidence type="ECO:0000313" key="2">
    <source>
        <dbReference type="EMBL" id="KKK89137.1"/>
    </source>
</evidence>
<feature type="compositionally biased region" description="Acidic residues" evidence="1">
    <location>
        <begin position="238"/>
        <end position="251"/>
    </location>
</feature>